<dbReference type="InterPro" id="IPR004841">
    <property type="entry name" value="AA-permease/SLC12A_dom"/>
</dbReference>
<dbReference type="GO" id="GO:0005886">
    <property type="term" value="C:plasma membrane"/>
    <property type="evidence" value="ECO:0007669"/>
    <property type="project" value="UniProtKB-SubCell"/>
</dbReference>
<sequence length="468" mass="50845">MNKSRQQSDPFTRGLSDRHIQLIAIGGAIGVGLFLGSAKAIQTAGPALMLSYALGGLVIFFIMRALGELAIYRPISGSFSTYAAEFIGPWAGFATGWTYWFMWVVTGMAEITAVGMYAKFWFPQLPQWIPALIALFFVYLINLIAVKLFGEVEFWFALIKVVTIIALIVIGLVMITTGWGNHGEPIGFSNLWSHQGFFPFGLTGVLFALQMVMFAFLGVELVGVTAGEAENPEKTLPSAINKILWRILIFYIGALAIIMALYPWTDLDGKTSPFVLTFERIGIPAAAGIINFVVLTAALSSCNSGIFSTGRMLFTLASAKQAPQALARVSKRKVPATGITVSSIALLIGVVLNYVIPEKAFTYITSIATTGAIWTWGIIVYAHLKYRKAVKEKGLPESSFKMPGAPWTNWLVLLFLGLVTVLLGLDSETRIALYVAPVWFGILAIGYQVVKARQKNAASDSESDPLAG</sequence>
<reference evidence="10 11" key="1">
    <citation type="submission" date="2016-10" db="EMBL/GenBank/DDBJ databases">
        <authorList>
            <person name="de Groot N.N."/>
        </authorList>
    </citation>
    <scope>NUCLEOTIDE SEQUENCE [LARGE SCALE GENOMIC DNA]</scope>
    <source>
        <strain evidence="10 11">DSM 46701</strain>
    </source>
</reference>
<organism evidence="10 11">
    <name type="scientific">Lihuaxuella thermophila</name>
    <dbReference type="NCBI Taxonomy" id="1173111"/>
    <lineage>
        <taxon>Bacteria</taxon>
        <taxon>Bacillati</taxon>
        <taxon>Bacillota</taxon>
        <taxon>Bacilli</taxon>
        <taxon>Bacillales</taxon>
        <taxon>Thermoactinomycetaceae</taxon>
        <taxon>Lihuaxuella</taxon>
    </lineage>
</organism>
<dbReference type="Proteomes" id="UP000199695">
    <property type="component" value="Unassembled WGS sequence"/>
</dbReference>
<evidence type="ECO:0000259" key="9">
    <source>
        <dbReference type="Pfam" id="PF00324"/>
    </source>
</evidence>
<evidence type="ECO:0000256" key="7">
    <source>
        <dbReference type="ARBA" id="ARBA00023136"/>
    </source>
</evidence>
<feature type="transmembrane region" description="Helical" evidence="8">
    <location>
        <begin position="431"/>
        <end position="450"/>
    </location>
</feature>
<feature type="domain" description="Amino acid permease/ SLC12A" evidence="9">
    <location>
        <begin position="19"/>
        <end position="455"/>
    </location>
</feature>
<keyword evidence="4 8" id="KW-0812">Transmembrane</keyword>
<dbReference type="GO" id="GO:0006865">
    <property type="term" value="P:amino acid transport"/>
    <property type="evidence" value="ECO:0007669"/>
    <property type="project" value="UniProtKB-KW"/>
</dbReference>
<dbReference type="Gene3D" id="1.20.1740.10">
    <property type="entry name" value="Amino acid/polyamine transporter I"/>
    <property type="match status" value="1"/>
</dbReference>
<name>A0A1H8FBQ9_9BACL</name>
<feature type="transmembrane region" description="Helical" evidence="8">
    <location>
        <begin position="47"/>
        <end position="66"/>
    </location>
</feature>
<accession>A0A1H8FBQ9</accession>
<keyword evidence="7 8" id="KW-0472">Membrane</keyword>
<proteinExistence type="predicted"/>
<evidence type="ECO:0000256" key="1">
    <source>
        <dbReference type="ARBA" id="ARBA00004651"/>
    </source>
</evidence>
<feature type="transmembrane region" description="Helical" evidence="8">
    <location>
        <begin position="243"/>
        <end position="265"/>
    </location>
</feature>
<dbReference type="GO" id="GO:0055085">
    <property type="term" value="P:transmembrane transport"/>
    <property type="evidence" value="ECO:0007669"/>
    <property type="project" value="InterPro"/>
</dbReference>
<feature type="transmembrane region" description="Helical" evidence="8">
    <location>
        <begin position="285"/>
        <end position="314"/>
    </location>
</feature>
<comment type="subcellular location">
    <subcellularLocation>
        <location evidence="1">Cell membrane</location>
        <topology evidence="1">Multi-pass membrane protein</topology>
    </subcellularLocation>
</comment>
<dbReference type="Pfam" id="PF00324">
    <property type="entry name" value="AA_permease"/>
    <property type="match status" value="1"/>
</dbReference>
<evidence type="ECO:0000313" key="10">
    <source>
        <dbReference type="EMBL" id="SEN29253.1"/>
    </source>
</evidence>
<dbReference type="PANTHER" id="PTHR43495">
    <property type="entry name" value="GABA PERMEASE"/>
    <property type="match status" value="1"/>
</dbReference>
<feature type="transmembrane region" description="Helical" evidence="8">
    <location>
        <begin position="405"/>
        <end position="425"/>
    </location>
</feature>
<evidence type="ECO:0000256" key="2">
    <source>
        <dbReference type="ARBA" id="ARBA00022448"/>
    </source>
</evidence>
<dbReference type="PIRSF" id="PIRSF006060">
    <property type="entry name" value="AA_transporter"/>
    <property type="match status" value="1"/>
</dbReference>
<keyword evidence="3" id="KW-1003">Cell membrane</keyword>
<evidence type="ECO:0000256" key="3">
    <source>
        <dbReference type="ARBA" id="ARBA00022475"/>
    </source>
</evidence>
<keyword evidence="11" id="KW-1185">Reference proteome</keyword>
<dbReference type="AlphaFoldDB" id="A0A1H8FBQ9"/>
<dbReference type="RefSeq" id="WP_089968625.1">
    <property type="nucleotide sequence ID" value="NZ_FOCQ01000008.1"/>
</dbReference>
<dbReference type="OrthoDB" id="9780162at2"/>
<gene>
    <name evidence="10" type="ORF">SAMN05444955_108122</name>
</gene>
<evidence type="ECO:0000256" key="8">
    <source>
        <dbReference type="SAM" id="Phobius"/>
    </source>
</evidence>
<evidence type="ECO:0000256" key="5">
    <source>
        <dbReference type="ARBA" id="ARBA00022970"/>
    </source>
</evidence>
<keyword evidence="6 8" id="KW-1133">Transmembrane helix</keyword>
<keyword evidence="2" id="KW-0813">Transport</keyword>
<feature type="transmembrane region" description="Helical" evidence="8">
    <location>
        <begin position="197"/>
        <end position="222"/>
    </location>
</feature>
<feature type="transmembrane region" description="Helical" evidence="8">
    <location>
        <begin position="20"/>
        <end position="41"/>
    </location>
</feature>
<feature type="transmembrane region" description="Helical" evidence="8">
    <location>
        <begin position="157"/>
        <end position="177"/>
    </location>
</feature>
<dbReference type="EMBL" id="FOCQ01000008">
    <property type="protein sequence ID" value="SEN29253.1"/>
    <property type="molecule type" value="Genomic_DNA"/>
</dbReference>
<dbReference type="FunFam" id="1.20.1740.10:FF:000001">
    <property type="entry name" value="Amino acid permease"/>
    <property type="match status" value="1"/>
</dbReference>
<feature type="transmembrane region" description="Helical" evidence="8">
    <location>
        <begin position="334"/>
        <end position="356"/>
    </location>
</feature>
<feature type="transmembrane region" description="Helical" evidence="8">
    <location>
        <begin position="362"/>
        <end position="384"/>
    </location>
</feature>
<dbReference type="PROSITE" id="PS00218">
    <property type="entry name" value="AMINO_ACID_PERMEASE_1"/>
    <property type="match status" value="1"/>
</dbReference>
<evidence type="ECO:0000313" key="11">
    <source>
        <dbReference type="Proteomes" id="UP000199695"/>
    </source>
</evidence>
<evidence type="ECO:0000256" key="6">
    <source>
        <dbReference type="ARBA" id="ARBA00022989"/>
    </source>
</evidence>
<keyword evidence="5" id="KW-0029">Amino-acid transport</keyword>
<feature type="transmembrane region" description="Helical" evidence="8">
    <location>
        <begin position="128"/>
        <end position="150"/>
    </location>
</feature>
<evidence type="ECO:0000256" key="4">
    <source>
        <dbReference type="ARBA" id="ARBA00022692"/>
    </source>
</evidence>
<dbReference type="InterPro" id="IPR004840">
    <property type="entry name" value="Amino_acid_permease_CS"/>
</dbReference>
<protein>
    <submittedName>
        <fullName evidence="10">Amino acid transporter, AAT family/D-serine/D-alanine/glycine transporter</fullName>
    </submittedName>
</protein>
<dbReference type="PANTHER" id="PTHR43495:SF2">
    <property type="entry name" value="D-SERINE_D-ALANINE_GLYCINE TRANSPORTER"/>
    <property type="match status" value="1"/>
</dbReference>